<evidence type="ECO:0000256" key="2">
    <source>
        <dbReference type="ARBA" id="ARBA00023002"/>
    </source>
</evidence>
<reference evidence="3" key="1">
    <citation type="submission" date="2020-02" db="EMBL/GenBank/DDBJ databases">
        <authorList>
            <person name="Meier V. D."/>
        </authorList>
    </citation>
    <scope>NUCLEOTIDE SEQUENCE</scope>
    <source>
        <strain evidence="3">AVDCRST_MAG68</strain>
    </source>
</reference>
<dbReference type="NCBIfam" id="NF005754">
    <property type="entry name" value="PRK07578.1"/>
    <property type="match status" value="1"/>
</dbReference>
<name>A0A6J4MCU2_9BACT</name>
<organism evidence="3">
    <name type="scientific">uncultured Gemmatimonadota bacterium</name>
    <dbReference type="NCBI Taxonomy" id="203437"/>
    <lineage>
        <taxon>Bacteria</taxon>
        <taxon>Pseudomonadati</taxon>
        <taxon>Gemmatimonadota</taxon>
        <taxon>environmental samples</taxon>
    </lineage>
</organism>
<accession>A0A6J4MCU2</accession>
<dbReference type="EMBL" id="CADCTW010000175">
    <property type="protein sequence ID" value="CAA9351877.1"/>
    <property type="molecule type" value="Genomic_DNA"/>
</dbReference>
<protein>
    <submittedName>
        <fullName evidence="3">Short-chain dehydrogenase</fullName>
    </submittedName>
</protein>
<dbReference type="InterPro" id="IPR051122">
    <property type="entry name" value="SDR_DHRS6-like"/>
</dbReference>
<dbReference type="CDD" id="cd11731">
    <property type="entry name" value="Lin1944_like_SDR_c"/>
    <property type="match status" value="1"/>
</dbReference>
<evidence type="ECO:0000313" key="3">
    <source>
        <dbReference type="EMBL" id="CAA9351877.1"/>
    </source>
</evidence>
<dbReference type="Gene3D" id="3.40.50.720">
    <property type="entry name" value="NAD(P)-binding Rossmann-like Domain"/>
    <property type="match status" value="1"/>
</dbReference>
<dbReference type="AlphaFoldDB" id="A0A6J4MCU2"/>
<gene>
    <name evidence="3" type="ORF">AVDCRST_MAG68-3720</name>
</gene>
<dbReference type="PRINTS" id="PR00081">
    <property type="entry name" value="GDHRDH"/>
</dbReference>
<dbReference type="GO" id="GO:0016491">
    <property type="term" value="F:oxidoreductase activity"/>
    <property type="evidence" value="ECO:0007669"/>
    <property type="project" value="UniProtKB-KW"/>
</dbReference>
<evidence type="ECO:0000256" key="1">
    <source>
        <dbReference type="ARBA" id="ARBA00006484"/>
    </source>
</evidence>
<keyword evidence="2" id="KW-0560">Oxidoreductase</keyword>
<dbReference type="Pfam" id="PF13561">
    <property type="entry name" value="adh_short_C2"/>
    <property type="match status" value="1"/>
</dbReference>
<dbReference type="PANTHER" id="PTHR43477">
    <property type="entry name" value="DIHYDROANTICAPSIN 7-DEHYDROGENASE"/>
    <property type="match status" value="1"/>
</dbReference>
<dbReference type="PANTHER" id="PTHR43477:SF1">
    <property type="entry name" value="DIHYDROANTICAPSIN 7-DEHYDROGENASE"/>
    <property type="match status" value="1"/>
</dbReference>
<dbReference type="SUPFAM" id="SSF51735">
    <property type="entry name" value="NAD(P)-binding Rossmann-fold domains"/>
    <property type="match status" value="1"/>
</dbReference>
<sequence length="199" mass="20625">MRVLVVGATGTIGQAVVEALGGHEMIRVGSTSGEVQADISRPESIRELFQSVGEVDAVVSCAGSARFRPLAELGDDDFAFSIANKLMGQVNLVRLGMEHVRDGGSFTLTSGILSQVPMPGSAAISLVNGGLEAFARAAALEAPRGIRVNTVSPPWVSETLAQMGQDPSGGLPAAVVALAYLASVHEEINGTVIDPRRYA</sequence>
<dbReference type="InterPro" id="IPR002347">
    <property type="entry name" value="SDR_fam"/>
</dbReference>
<proteinExistence type="inferred from homology"/>
<dbReference type="InterPro" id="IPR036291">
    <property type="entry name" value="NAD(P)-bd_dom_sf"/>
</dbReference>
<comment type="similarity">
    <text evidence="1">Belongs to the short-chain dehydrogenases/reductases (SDR) family.</text>
</comment>